<accession>A0A2P5ER26</accession>
<sequence length="117" mass="13287">MPWGEIVVIGGHSITAGYFKKRLMRCTRRFLFPSCDCVFSSVDMSVATSSSLLLSTVLRTCYMLQVDERGIRLFYTGDIGKFHPDGCLEIIIERRTLSSFNTENVSLSLGRVYYHFA</sequence>
<protein>
    <submittedName>
        <fullName evidence="1">Uncharacterized protein</fullName>
    </submittedName>
</protein>
<gene>
    <name evidence="1" type="ORF">TorRG33x02_161950</name>
</gene>
<evidence type="ECO:0000313" key="1">
    <source>
        <dbReference type="EMBL" id="PON87993.1"/>
    </source>
</evidence>
<dbReference type="OrthoDB" id="1700726at2759"/>
<reference evidence="2" key="1">
    <citation type="submission" date="2016-06" db="EMBL/GenBank/DDBJ databases">
        <title>Parallel loss of symbiosis genes in relatives of nitrogen-fixing non-legume Parasponia.</title>
        <authorList>
            <person name="Van Velzen R."/>
            <person name="Holmer R."/>
            <person name="Bu F."/>
            <person name="Rutten L."/>
            <person name="Van Zeijl A."/>
            <person name="Liu W."/>
            <person name="Santuari L."/>
            <person name="Cao Q."/>
            <person name="Sharma T."/>
            <person name="Shen D."/>
            <person name="Roswanjaya Y."/>
            <person name="Wardhani T."/>
            <person name="Kalhor M.S."/>
            <person name="Jansen J."/>
            <person name="Van den Hoogen J."/>
            <person name="Gungor B."/>
            <person name="Hartog M."/>
            <person name="Hontelez J."/>
            <person name="Verver J."/>
            <person name="Yang W.-C."/>
            <person name="Schijlen E."/>
            <person name="Repin R."/>
            <person name="Schilthuizen M."/>
            <person name="Schranz E."/>
            <person name="Heidstra R."/>
            <person name="Miyata K."/>
            <person name="Fedorova E."/>
            <person name="Kohlen W."/>
            <person name="Bisseling T."/>
            <person name="Smit S."/>
            <person name="Geurts R."/>
        </authorList>
    </citation>
    <scope>NUCLEOTIDE SEQUENCE [LARGE SCALE GENOMIC DNA]</scope>
    <source>
        <strain evidence="2">cv. RG33-2</strain>
    </source>
</reference>
<dbReference type="InParanoid" id="A0A2P5ER26"/>
<comment type="caution">
    <text evidence="1">The sequence shown here is derived from an EMBL/GenBank/DDBJ whole genome shotgun (WGS) entry which is preliminary data.</text>
</comment>
<keyword evidence="2" id="KW-1185">Reference proteome</keyword>
<dbReference type="EMBL" id="JXTC01000110">
    <property type="protein sequence ID" value="PON87993.1"/>
    <property type="molecule type" value="Genomic_DNA"/>
</dbReference>
<name>A0A2P5ER26_TREOI</name>
<dbReference type="AlphaFoldDB" id="A0A2P5ER26"/>
<dbReference type="STRING" id="63057.A0A2P5ER26"/>
<organism evidence="1 2">
    <name type="scientific">Trema orientale</name>
    <name type="common">Charcoal tree</name>
    <name type="synonym">Celtis orientalis</name>
    <dbReference type="NCBI Taxonomy" id="63057"/>
    <lineage>
        <taxon>Eukaryota</taxon>
        <taxon>Viridiplantae</taxon>
        <taxon>Streptophyta</taxon>
        <taxon>Embryophyta</taxon>
        <taxon>Tracheophyta</taxon>
        <taxon>Spermatophyta</taxon>
        <taxon>Magnoliopsida</taxon>
        <taxon>eudicotyledons</taxon>
        <taxon>Gunneridae</taxon>
        <taxon>Pentapetalae</taxon>
        <taxon>rosids</taxon>
        <taxon>fabids</taxon>
        <taxon>Rosales</taxon>
        <taxon>Cannabaceae</taxon>
        <taxon>Trema</taxon>
    </lineage>
</organism>
<dbReference type="Proteomes" id="UP000237000">
    <property type="component" value="Unassembled WGS sequence"/>
</dbReference>
<proteinExistence type="predicted"/>
<evidence type="ECO:0000313" key="2">
    <source>
        <dbReference type="Proteomes" id="UP000237000"/>
    </source>
</evidence>